<organism evidence="1 2">
    <name type="scientific">Intrasporangium calvum (strain ATCC 23552 / DSM 43043 / JCM 3097 / NBRC 12989 / NCIMB 10167 / NRRL B-3866 / 7 KIP)</name>
    <dbReference type="NCBI Taxonomy" id="710696"/>
    <lineage>
        <taxon>Bacteria</taxon>
        <taxon>Bacillati</taxon>
        <taxon>Actinomycetota</taxon>
        <taxon>Actinomycetes</taxon>
        <taxon>Micrococcales</taxon>
        <taxon>Intrasporangiaceae</taxon>
        <taxon>Intrasporangium</taxon>
    </lineage>
</organism>
<evidence type="ECO:0000313" key="2">
    <source>
        <dbReference type="Proteomes" id="UP000008914"/>
    </source>
</evidence>
<dbReference type="Proteomes" id="UP000008914">
    <property type="component" value="Chromosome"/>
</dbReference>
<dbReference type="PANTHER" id="PTHR35802:SF1">
    <property type="entry name" value="PROTEASE SYNTHASE AND SPORULATION PROTEIN PAI 2"/>
    <property type="match status" value="1"/>
</dbReference>
<dbReference type="PIRSF" id="PIRSF010372">
    <property type="entry name" value="PaiB"/>
    <property type="match status" value="1"/>
</dbReference>
<dbReference type="STRING" id="710696.Intca_3353"/>
<dbReference type="InterPro" id="IPR007396">
    <property type="entry name" value="TR_PAI2-type"/>
</dbReference>
<proteinExistence type="predicted"/>
<evidence type="ECO:0000313" key="1">
    <source>
        <dbReference type="EMBL" id="ADU49835.1"/>
    </source>
</evidence>
<dbReference type="EMBL" id="CP002343">
    <property type="protein sequence ID" value="ADU49835.1"/>
    <property type="molecule type" value="Genomic_DNA"/>
</dbReference>
<dbReference type="Gene3D" id="2.30.110.10">
    <property type="entry name" value="Electron Transport, Fmn-binding Protein, Chain A"/>
    <property type="match status" value="1"/>
</dbReference>
<dbReference type="HOGENOM" id="CLU_065853_0_1_11"/>
<dbReference type="Pfam" id="PF04299">
    <property type="entry name" value="FMN_bind_2"/>
    <property type="match status" value="1"/>
</dbReference>
<dbReference type="eggNOG" id="COG2808">
    <property type="taxonomic scope" value="Bacteria"/>
</dbReference>
<sequence length="207" mass="22331">MYVPHFNAMDAAAAADFLDAHPAGHLVTVGPDGRPDVTLLPLVVEDGRVLAHLARANEHWRRIAAGSPGVIVVTAADAYVSPGWYPSKAEHGRTVPTWNYSEVQLSGPVTVHDDLEFVRDVVTRLTHRHEDHRAEPWAVTDAPERYVEGQLRAVVGVELRVEAVSAKAKLSQNRSPADRMGAIAGLEAEPGPAAHEVARAMRAVLGD</sequence>
<protein>
    <submittedName>
        <fullName evidence="1">FMN-binding negative transcriptional regulator</fullName>
    </submittedName>
</protein>
<dbReference type="KEGG" id="ica:Intca_3353"/>
<dbReference type="InterPro" id="IPR012349">
    <property type="entry name" value="Split_barrel_FMN-bd"/>
</dbReference>
<gene>
    <name evidence="1" type="ordered locus">Intca_3353</name>
</gene>
<dbReference type="PANTHER" id="PTHR35802">
    <property type="entry name" value="PROTEASE SYNTHASE AND SPORULATION PROTEIN PAI 2"/>
    <property type="match status" value="1"/>
</dbReference>
<name>E6SEF8_INTC7</name>
<keyword evidence="2" id="KW-1185">Reference proteome</keyword>
<reference evidence="1 2" key="1">
    <citation type="journal article" date="2010" name="Stand. Genomic Sci.">
        <title>Complete genome sequence of Intrasporangium calvum type strain (7 KIP).</title>
        <authorList>
            <person name="Del Rio T.G."/>
            <person name="Chertkov O."/>
            <person name="Yasawong M."/>
            <person name="Lucas S."/>
            <person name="Deshpande S."/>
            <person name="Cheng J.F."/>
            <person name="Detter C."/>
            <person name="Tapia R."/>
            <person name="Han C."/>
            <person name="Goodwin L."/>
            <person name="Pitluck S."/>
            <person name="Liolios K."/>
            <person name="Ivanova N."/>
            <person name="Mavromatis K."/>
            <person name="Pati A."/>
            <person name="Chen A."/>
            <person name="Palaniappan K."/>
            <person name="Land M."/>
            <person name="Hauser L."/>
            <person name="Chang Y.J."/>
            <person name="Jeffries C.D."/>
            <person name="Rohde M."/>
            <person name="Pukall R."/>
            <person name="Sikorski J."/>
            <person name="Goker M."/>
            <person name="Woyke T."/>
            <person name="Bristow J."/>
            <person name="Eisen J.A."/>
            <person name="Markowitz V."/>
            <person name="Hugenholtz P."/>
            <person name="Kyrpides N.C."/>
            <person name="Klenk H.P."/>
            <person name="Lapidus A."/>
        </authorList>
    </citation>
    <scope>NUCLEOTIDE SEQUENCE [LARGE SCALE GENOMIC DNA]</scope>
    <source>
        <strain evidence="2">ATCC 23552 / DSM 43043 / JCM 3097 / NBRC 12989 / 7 KIP</strain>
    </source>
</reference>
<dbReference type="SUPFAM" id="SSF50475">
    <property type="entry name" value="FMN-binding split barrel"/>
    <property type="match status" value="1"/>
</dbReference>
<dbReference type="AlphaFoldDB" id="E6SEF8"/>
<accession>E6SEF8</accession>
<dbReference type="RefSeq" id="WP_013494147.1">
    <property type="nucleotide sequence ID" value="NC_014830.1"/>
</dbReference>